<protein>
    <submittedName>
        <fullName evidence="4">Uncharacterized protein</fullName>
    </submittedName>
</protein>
<reference evidence="4" key="1">
    <citation type="submission" date="2023-06" db="EMBL/GenBank/DDBJ databases">
        <authorList>
            <person name="Kurt Z."/>
        </authorList>
    </citation>
    <scope>NUCLEOTIDE SEQUENCE</scope>
</reference>
<keyword evidence="9" id="KW-1185">Reference proteome</keyword>
<dbReference type="PANTHER" id="PTHR11711">
    <property type="entry name" value="ADP RIBOSYLATION FACTOR-RELATED"/>
    <property type="match status" value="1"/>
</dbReference>
<name>A0AA86PUN0_9EUKA</name>
<dbReference type="AlphaFoldDB" id="A0AA86PUN0"/>
<evidence type="ECO:0000313" key="4">
    <source>
        <dbReference type="EMBL" id="CAI9946559.1"/>
    </source>
</evidence>
<dbReference type="EMBL" id="CATOUU010000763">
    <property type="protein sequence ID" value="CAI9946559.1"/>
    <property type="molecule type" value="Genomic_DNA"/>
</dbReference>
<dbReference type="EMBL" id="CAXDID020000272">
    <property type="protein sequence ID" value="CAL6068263.1"/>
    <property type="molecule type" value="Genomic_DNA"/>
</dbReference>
<comment type="caution">
    <text evidence="4">The sequence shown here is derived from an EMBL/GenBank/DDBJ whole genome shotgun (WGS) entry which is preliminary data.</text>
</comment>
<dbReference type="InterPro" id="IPR024156">
    <property type="entry name" value="Small_GTPase_ARF"/>
</dbReference>
<evidence type="ECO:0000313" key="3">
    <source>
        <dbReference type="EMBL" id="CAI9919936.1"/>
    </source>
</evidence>
<evidence type="ECO:0000313" key="7">
    <source>
        <dbReference type="EMBL" id="CAL6074923.1"/>
    </source>
</evidence>
<reference evidence="6 9" key="2">
    <citation type="submission" date="2024-07" db="EMBL/GenBank/DDBJ databases">
        <authorList>
            <person name="Akdeniz Z."/>
        </authorList>
    </citation>
    <scope>NUCLEOTIDE SEQUENCE [LARGE SCALE GENOMIC DNA]</scope>
</reference>
<keyword evidence="2" id="KW-0342">GTP-binding</keyword>
<dbReference type="Pfam" id="PF00025">
    <property type="entry name" value="Arf"/>
    <property type="match status" value="1"/>
</dbReference>
<dbReference type="GO" id="GO:0005525">
    <property type="term" value="F:GTP binding"/>
    <property type="evidence" value="ECO:0007669"/>
    <property type="project" value="UniProtKB-KW"/>
</dbReference>
<evidence type="ECO:0000313" key="5">
    <source>
        <dbReference type="EMBL" id="CAI9947670.1"/>
    </source>
</evidence>
<dbReference type="InterPro" id="IPR027417">
    <property type="entry name" value="P-loop_NTPase"/>
</dbReference>
<evidence type="ECO:0000313" key="6">
    <source>
        <dbReference type="EMBL" id="CAL6068263.1"/>
    </source>
</evidence>
<evidence type="ECO:0000313" key="8">
    <source>
        <dbReference type="EMBL" id="CAL6100050.1"/>
    </source>
</evidence>
<proteinExistence type="predicted"/>
<accession>A0AA86PUN0</accession>
<dbReference type="EMBL" id="CATOUU010000779">
    <property type="protein sequence ID" value="CAI9947670.1"/>
    <property type="molecule type" value="Genomic_DNA"/>
</dbReference>
<dbReference type="EMBL" id="CAXDID020000311">
    <property type="protein sequence ID" value="CAL6074923.1"/>
    <property type="molecule type" value="Genomic_DNA"/>
</dbReference>
<gene>
    <name evidence="4" type="ORF">HINF_LOCUS34204</name>
    <name evidence="5" type="ORF">HINF_LOCUS35315</name>
    <name evidence="6" type="ORF">HINF_LOCUS53416</name>
    <name evidence="7" type="ORF">HINF_LOCUS56956</name>
    <name evidence="8" type="ORF">HINF_LOCUS70372</name>
    <name evidence="3" type="ORF">HINF_LOCUS7581</name>
</gene>
<sequence>MINSCCKQTEVHYSNIILYSQSKLNKQQFITKYGIQTSFLSNRTNIDIFDNKYTVICPKTMRSLLKETKCEAIVYFINSTDSQQQQKATTEIETILSVQALQNTILLIYVTNSDQQDASNANDIKETLKLSHFKNTQKIQCCSANDSDKELDDGMQWLSLILKSRQVVVQ</sequence>
<evidence type="ECO:0000313" key="9">
    <source>
        <dbReference type="Proteomes" id="UP001642409"/>
    </source>
</evidence>
<dbReference type="Gene3D" id="3.40.50.300">
    <property type="entry name" value="P-loop containing nucleotide triphosphate hydrolases"/>
    <property type="match status" value="1"/>
</dbReference>
<dbReference type="SUPFAM" id="SSF52540">
    <property type="entry name" value="P-loop containing nucleoside triphosphate hydrolases"/>
    <property type="match status" value="1"/>
</dbReference>
<dbReference type="Proteomes" id="UP001642409">
    <property type="component" value="Unassembled WGS sequence"/>
</dbReference>
<dbReference type="InterPro" id="IPR006689">
    <property type="entry name" value="Small_GTPase_ARF/SAR"/>
</dbReference>
<organism evidence="4">
    <name type="scientific">Hexamita inflata</name>
    <dbReference type="NCBI Taxonomy" id="28002"/>
    <lineage>
        <taxon>Eukaryota</taxon>
        <taxon>Metamonada</taxon>
        <taxon>Diplomonadida</taxon>
        <taxon>Hexamitidae</taxon>
        <taxon>Hexamitinae</taxon>
        <taxon>Hexamita</taxon>
    </lineage>
</organism>
<dbReference type="GO" id="GO:0003924">
    <property type="term" value="F:GTPase activity"/>
    <property type="evidence" value="ECO:0007669"/>
    <property type="project" value="InterPro"/>
</dbReference>
<evidence type="ECO:0000256" key="1">
    <source>
        <dbReference type="ARBA" id="ARBA00022741"/>
    </source>
</evidence>
<evidence type="ECO:0000256" key="2">
    <source>
        <dbReference type="ARBA" id="ARBA00023134"/>
    </source>
</evidence>
<keyword evidence="1" id="KW-0547">Nucleotide-binding</keyword>
<dbReference type="EMBL" id="CATOUU010000192">
    <property type="protein sequence ID" value="CAI9919936.1"/>
    <property type="molecule type" value="Genomic_DNA"/>
</dbReference>
<dbReference type="EMBL" id="CAXDID020000526">
    <property type="protein sequence ID" value="CAL6100050.1"/>
    <property type="molecule type" value="Genomic_DNA"/>
</dbReference>